<sequence>MARFVDPWTLPSDLSVGDRAVNPGGLEVEWNGRRGIPVCGPCDLAMTEYDACGGHQCPRCGAVFGESLEVLSCLD</sequence>
<evidence type="ECO:0000313" key="1">
    <source>
        <dbReference type="EMBL" id="GIE16798.1"/>
    </source>
</evidence>
<proteinExistence type="predicted"/>
<comment type="caution">
    <text evidence="1">The sequence shown here is derived from an EMBL/GenBank/DDBJ whole genome shotgun (WGS) entry which is preliminary data.</text>
</comment>
<keyword evidence="2" id="KW-1185">Reference proteome</keyword>
<evidence type="ECO:0000313" key="2">
    <source>
        <dbReference type="Proteomes" id="UP000598174"/>
    </source>
</evidence>
<organism evidence="1 2">
    <name type="scientific">Paractinoplanes ferrugineus</name>
    <dbReference type="NCBI Taxonomy" id="113564"/>
    <lineage>
        <taxon>Bacteria</taxon>
        <taxon>Bacillati</taxon>
        <taxon>Actinomycetota</taxon>
        <taxon>Actinomycetes</taxon>
        <taxon>Micromonosporales</taxon>
        <taxon>Micromonosporaceae</taxon>
        <taxon>Paractinoplanes</taxon>
    </lineage>
</organism>
<reference evidence="1" key="1">
    <citation type="submission" date="2021-01" db="EMBL/GenBank/DDBJ databases">
        <title>Whole genome shotgun sequence of Actinoplanes ferrugineus NBRC 15555.</title>
        <authorList>
            <person name="Komaki H."/>
            <person name="Tamura T."/>
        </authorList>
    </citation>
    <scope>NUCLEOTIDE SEQUENCE</scope>
    <source>
        <strain evidence="1">NBRC 15555</strain>
    </source>
</reference>
<accession>A0A919JBX4</accession>
<name>A0A919JBX4_9ACTN</name>
<dbReference type="AlphaFoldDB" id="A0A919JBX4"/>
<dbReference type="RefSeq" id="WP_203823118.1">
    <property type="nucleotide sequence ID" value="NZ_BAAABP010000005.1"/>
</dbReference>
<protein>
    <submittedName>
        <fullName evidence="1">Uncharacterized protein</fullName>
    </submittedName>
</protein>
<dbReference type="EMBL" id="BOMM01000100">
    <property type="protein sequence ID" value="GIE16798.1"/>
    <property type="molecule type" value="Genomic_DNA"/>
</dbReference>
<dbReference type="Proteomes" id="UP000598174">
    <property type="component" value="Unassembled WGS sequence"/>
</dbReference>
<gene>
    <name evidence="1" type="ORF">Afe05nite_86380</name>
</gene>